<sequence length="143" mass="15987">MADLITYIGNSSATITDCAERWDHGEIISTAFAEATVDLVISRRFAKKQQMQWSRKGAIGSCRPDPAPLTARSTTCSLPGIRPCPPMMFSQPHPLPQPSRLPWFLLLSSRGARGRWNYRAIAPETERRTNLMEKDLLCGEPSE</sequence>
<accession>A0A512E3E5</accession>
<evidence type="ECO:0000313" key="1">
    <source>
        <dbReference type="EMBL" id="GEO43252.1"/>
    </source>
</evidence>
<organism evidence="1 2">
    <name type="scientific">Skermanella aerolata</name>
    <dbReference type="NCBI Taxonomy" id="393310"/>
    <lineage>
        <taxon>Bacteria</taxon>
        <taxon>Pseudomonadati</taxon>
        <taxon>Pseudomonadota</taxon>
        <taxon>Alphaproteobacteria</taxon>
        <taxon>Rhodospirillales</taxon>
        <taxon>Azospirillaceae</taxon>
        <taxon>Skermanella</taxon>
    </lineage>
</organism>
<gene>
    <name evidence="1" type="ORF">SAE02_74000</name>
</gene>
<evidence type="ECO:0000313" key="2">
    <source>
        <dbReference type="Proteomes" id="UP000321523"/>
    </source>
</evidence>
<reference evidence="1 2" key="1">
    <citation type="submission" date="2019-07" db="EMBL/GenBank/DDBJ databases">
        <title>Whole genome shotgun sequence of Skermanella aerolata NBRC 106429.</title>
        <authorList>
            <person name="Hosoyama A."/>
            <person name="Uohara A."/>
            <person name="Ohji S."/>
            <person name="Ichikawa N."/>
        </authorList>
    </citation>
    <scope>NUCLEOTIDE SEQUENCE [LARGE SCALE GENOMIC DNA]</scope>
    <source>
        <strain evidence="1 2">NBRC 106429</strain>
    </source>
</reference>
<proteinExistence type="predicted"/>
<protein>
    <submittedName>
        <fullName evidence="1">Uncharacterized protein</fullName>
    </submittedName>
</protein>
<name>A0A512E3E5_9PROT</name>
<dbReference type="AlphaFoldDB" id="A0A512E3E5"/>
<dbReference type="EMBL" id="BJYZ01000070">
    <property type="protein sequence ID" value="GEO43252.1"/>
    <property type="molecule type" value="Genomic_DNA"/>
</dbReference>
<keyword evidence="2" id="KW-1185">Reference proteome</keyword>
<comment type="caution">
    <text evidence="1">The sequence shown here is derived from an EMBL/GenBank/DDBJ whole genome shotgun (WGS) entry which is preliminary data.</text>
</comment>
<dbReference type="Proteomes" id="UP000321523">
    <property type="component" value="Unassembled WGS sequence"/>
</dbReference>